<name>A0A1I3KMS8_9FLAO</name>
<feature type="chain" id="PRO_5015336654" evidence="1">
    <location>
        <begin position="23"/>
        <end position="168"/>
    </location>
</feature>
<gene>
    <name evidence="2" type="ORF">SAMN05421638_0902</name>
</gene>
<reference evidence="3" key="1">
    <citation type="submission" date="2016-10" db="EMBL/GenBank/DDBJ databases">
        <authorList>
            <person name="Varghese N."/>
            <person name="Submissions S."/>
        </authorList>
    </citation>
    <scope>NUCLEOTIDE SEQUENCE [LARGE SCALE GENOMIC DNA]</scope>
    <source>
        <strain evidence="3">DSM 22251</strain>
    </source>
</reference>
<protein>
    <submittedName>
        <fullName evidence="2">Uncharacterized protein</fullName>
    </submittedName>
</protein>
<organism evidence="2 3">
    <name type="scientific">Kaistella treverensis</name>
    <dbReference type="NCBI Taxonomy" id="631455"/>
    <lineage>
        <taxon>Bacteria</taxon>
        <taxon>Pseudomonadati</taxon>
        <taxon>Bacteroidota</taxon>
        <taxon>Flavobacteriia</taxon>
        <taxon>Flavobacteriales</taxon>
        <taxon>Weeksellaceae</taxon>
        <taxon>Chryseobacterium group</taxon>
        <taxon>Kaistella</taxon>
    </lineage>
</organism>
<accession>A0A1I3KMS8</accession>
<dbReference type="RefSeq" id="WP_143068742.1">
    <property type="nucleotide sequence ID" value="NZ_FORQ01000001.1"/>
</dbReference>
<keyword evidence="1" id="KW-0732">Signal</keyword>
<evidence type="ECO:0000313" key="3">
    <source>
        <dbReference type="Proteomes" id="UP000242560"/>
    </source>
</evidence>
<feature type="signal peptide" evidence="1">
    <location>
        <begin position="1"/>
        <end position="22"/>
    </location>
</feature>
<dbReference type="EMBL" id="FORQ01000001">
    <property type="protein sequence ID" value="SFI73813.1"/>
    <property type="molecule type" value="Genomic_DNA"/>
</dbReference>
<dbReference type="PROSITE" id="PS51257">
    <property type="entry name" value="PROKAR_LIPOPROTEIN"/>
    <property type="match status" value="1"/>
</dbReference>
<proteinExistence type="predicted"/>
<keyword evidence="3" id="KW-1185">Reference proteome</keyword>
<evidence type="ECO:0000313" key="2">
    <source>
        <dbReference type="EMBL" id="SFI73813.1"/>
    </source>
</evidence>
<dbReference type="Proteomes" id="UP000242560">
    <property type="component" value="Unassembled WGS sequence"/>
</dbReference>
<evidence type="ECO:0000256" key="1">
    <source>
        <dbReference type="SAM" id="SignalP"/>
    </source>
</evidence>
<dbReference type="AlphaFoldDB" id="A0A1I3KMS8"/>
<sequence>MKTLLSFSSTLLLIMMLFSCEARVTAFTKIDTSNPLSNRFTVKSDLNKDISGGEIINRIGRDAGLEKNQKLSDIRLRKLTQSEKNEKDADKPIYVLQAKTTNGISIAHIFSTNGDETALISERKTCKCTSTQCAHGCNAEIFGGNCSCSNCSAKCKKESTVTEEPEGP</sequence>